<gene>
    <name evidence="1" type="ORF">ALFOR1_10445</name>
</gene>
<dbReference type="InterPro" id="IPR027961">
    <property type="entry name" value="DUF4442"/>
</dbReference>
<dbReference type="SUPFAM" id="SSF54637">
    <property type="entry name" value="Thioesterase/thiol ester dehydrase-isomerase"/>
    <property type="match status" value="1"/>
</dbReference>
<dbReference type="CDD" id="cd03443">
    <property type="entry name" value="PaaI_thioesterase"/>
    <property type="match status" value="1"/>
</dbReference>
<protein>
    <submittedName>
        <fullName evidence="1">Thioesterase</fullName>
    </submittedName>
</protein>
<reference evidence="1 2" key="1">
    <citation type="submission" date="2020-06" db="EMBL/GenBank/DDBJ databases">
        <authorList>
            <person name="Duchaud E."/>
        </authorList>
    </citation>
    <scope>NUCLEOTIDE SEQUENCE [LARGE SCALE GENOMIC DNA]</scope>
    <source>
        <strain evidence="1">Alteromonas fortis</strain>
    </source>
</reference>
<organism evidence="1 2">
    <name type="scientific">Alteromonas macleodii</name>
    <name type="common">Pseudoalteromonas macleodii</name>
    <dbReference type="NCBI Taxonomy" id="28108"/>
    <lineage>
        <taxon>Bacteria</taxon>
        <taxon>Pseudomonadati</taxon>
        <taxon>Pseudomonadota</taxon>
        <taxon>Gammaproteobacteria</taxon>
        <taxon>Alteromonadales</taxon>
        <taxon>Alteromonadaceae</taxon>
        <taxon>Alteromonas/Salinimonas group</taxon>
        <taxon>Alteromonas</taxon>
    </lineage>
</organism>
<dbReference type="Gene3D" id="3.10.129.10">
    <property type="entry name" value="Hotdog Thioesterase"/>
    <property type="match status" value="1"/>
</dbReference>
<dbReference type="Proteomes" id="UP000509458">
    <property type="component" value="Chromosome"/>
</dbReference>
<name>A0A6T9XXE0_ALTMA</name>
<accession>A0A6T9XXE0</accession>
<dbReference type="Pfam" id="PF14539">
    <property type="entry name" value="DUF4442"/>
    <property type="match status" value="1"/>
</dbReference>
<dbReference type="EMBL" id="LR812090">
    <property type="protein sequence ID" value="CAB9492484.1"/>
    <property type="molecule type" value="Genomic_DNA"/>
</dbReference>
<proteinExistence type="predicted"/>
<sequence>MKSVRYHRASELVLSRKAALNTMSKNYVLNTYNKFLKLPFGKKLFSWYSARRAPYFSTVSPLITDIKPNYCEVLIKKRKGVENHIGTVHVIAICNGLEMAMGFMCEASIPKNLRWIPKGMEVKYPAKADSDIRCVAEVPADAWKPGDLPISVKAYNAEGTVVVDGTITVWVSEKR</sequence>
<dbReference type="AlphaFoldDB" id="A0A6T9XXE0"/>
<dbReference type="InterPro" id="IPR029069">
    <property type="entry name" value="HotDog_dom_sf"/>
</dbReference>
<evidence type="ECO:0000313" key="2">
    <source>
        <dbReference type="Proteomes" id="UP000509458"/>
    </source>
</evidence>
<evidence type="ECO:0000313" key="1">
    <source>
        <dbReference type="EMBL" id="CAB9492484.1"/>
    </source>
</evidence>